<sequence>MPPARRARGRGGRRAAPYCRGWLPAWCSGGLGSDDDGDNDGTALSLPDDALSPVLARLPTAADVVRAAATCRRWARVVAKDAAMLSGGLPPERRRRHQGAQAAQPCFVPTAAAARLMTGLRCPSCTDAVTGGDRHRRELLEHARPVAARNGWLVLELQQERYTDGLTLLN</sequence>
<protein>
    <recommendedName>
        <fullName evidence="1">F-box domain-containing protein</fullName>
    </recommendedName>
</protein>
<name>A0A1B6PF28_SORBI</name>
<dbReference type="Pfam" id="PF12937">
    <property type="entry name" value="F-box-like"/>
    <property type="match status" value="1"/>
</dbReference>
<accession>A0A1B6PF28</accession>
<dbReference type="SUPFAM" id="SSF81383">
    <property type="entry name" value="F-box domain"/>
    <property type="match status" value="1"/>
</dbReference>
<organism evidence="2 3">
    <name type="scientific">Sorghum bicolor</name>
    <name type="common">Sorghum</name>
    <name type="synonym">Sorghum vulgare</name>
    <dbReference type="NCBI Taxonomy" id="4558"/>
    <lineage>
        <taxon>Eukaryota</taxon>
        <taxon>Viridiplantae</taxon>
        <taxon>Streptophyta</taxon>
        <taxon>Embryophyta</taxon>
        <taxon>Tracheophyta</taxon>
        <taxon>Spermatophyta</taxon>
        <taxon>Magnoliopsida</taxon>
        <taxon>Liliopsida</taxon>
        <taxon>Poales</taxon>
        <taxon>Poaceae</taxon>
        <taxon>PACMAD clade</taxon>
        <taxon>Panicoideae</taxon>
        <taxon>Andropogonodae</taxon>
        <taxon>Andropogoneae</taxon>
        <taxon>Sorghinae</taxon>
        <taxon>Sorghum</taxon>
    </lineage>
</organism>
<dbReference type="PANTHER" id="PTHR36140">
    <property type="entry name" value="F-BOX DOMAIN-CONTAINING PROTEIN-RELATED"/>
    <property type="match status" value="1"/>
</dbReference>
<dbReference type="Gene3D" id="1.20.1280.50">
    <property type="match status" value="1"/>
</dbReference>
<evidence type="ECO:0000313" key="2">
    <source>
        <dbReference type="EMBL" id="KXG24278.2"/>
    </source>
</evidence>
<dbReference type="Proteomes" id="UP000000768">
    <property type="component" value="Chromosome 7"/>
</dbReference>
<keyword evidence="3" id="KW-1185">Reference proteome</keyword>
<gene>
    <name evidence="2" type="ORF">SORBI_3007G018651</name>
</gene>
<dbReference type="InterPro" id="IPR001810">
    <property type="entry name" value="F-box_dom"/>
</dbReference>
<dbReference type="CDD" id="cd09917">
    <property type="entry name" value="F-box_SF"/>
    <property type="match status" value="1"/>
</dbReference>
<evidence type="ECO:0000259" key="1">
    <source>
        <dbReference type="Pfam" id="PF12937"/>
    </source>
</evidence>
<dbReference type="AlphaFoldDB" id="A0A1B6PF28"/>
<feature type="domain" description="F-box" evidence="1">
    <location>
        <begin position="44"/>
        <end position="81"/>
    </location>
</feature>
<dbReference type="PANTHER" id="PTHR36140:SF9">
    <property type="entry name" value="F-BOX DOMAIN CONTAINING PROTEIN"/>
    <property type="match status" value="1"/>
</dbReference>
<dbReference type="InParanoid" id="A0A1B6PF28"/>
<dbReference type="InterPro" id="IPR036047">
    <property type="entry name" value="F-box-like_dom_sf"/>
</dbReference>
<evidence type="ECO:0000313" key="3">
    <source>
        <dbReference type="Proteomes" id="UP000000768"/>
    </source>
</evidence>
<reference evidence="3" key="2">
    <citation type="journal article" date="2018" name="Plant J.">
        <title>The Sorghum bicolor reference genome: improved assembly, gene annotations, a transcriptome atlas, and signatures of genome organization.</title>
        <authorList>
            <person name="McCormick R.F."/>
            <person name="Truong S.K."/>
            <person name="Sreedasyam A."/>
            <person name="Jenkins J."/>
            <person name="Shu S."/>
            <person name="Sims D."/>
            <person name="Kennedy M."/>
            <person name="Amirebrahimi M."/>
            <person name="Weers B.D."/>
            <person name="McKinley B."/>
            <person name="Mattison A."/>
            <person name="Morishige D.T."/>
            <person name="Grimwood J."/>
            <person name="Schmutz J."/>
            <person name="Mullet J.E."/>
        </authorList>
    </citation>
    <scope>NUCLEOTIDE SEQUENCE [LARGE SCALE GENOMIC DNA]</scope>
    <source>
        <strain evidence="3">cv. BTx623</strain>
    </source>
</reference>
<proteinExistence type="predicted"/>
<dbReference type="Gramene" id="KXG24278">
    <property type="protein sequence ID" value="KXG24278"/>
    <property type="gene ID" value="SORBI_3007G018651"/>
</dbReference>
<reference evidence="2 3" key="1">
    <citation type="journal article" date="2009" name="Nature">
        <title>The Sorghum bicolor genome and the diversification of grasses.</title>
        <authorList>
            <person name="Paterson A.H."/>
            <person name="Bowers J.E."/>
            <person name="Bruggmann R."/>
            <person name="Dubchak I."/>
            <person name="Grimwood J."/>
            <person name="Gundlach H."/>
            <person name="Haberer G."/>
            <person name="Hellsten U."/>
            <person name="Mitros T."/>
            <person name="Poliakov A."/>
            <person name="Schmutz J."/>
            <person name="Spannagl M."/>
            <person name="Tang H."/>
            <person name="Wang X."/>
            <person name="Wicker T."/>
            <person name="Bharti A.K."/>
            <person name="Chapman J."/>
            <person name="Feltus F.A."/>
            <person name="Gowik U."/>
            <person name="Grigoriev I.V."/>
            <person name="Lyons E."/>
            <person name="Maher C.A."/>
            <person name="Martis M."/>
            <person name="Narechania A."/>
            <person name="Otillar R.P."/>
            <person name="Penning B.W."/>
            <person name="Salamov A.A."/>
            <person name="Wang Y."/>
            <person name="Zhang L."/>
            <person name="Carpita N.C."/>
            <person name="Freeling M."/>
            <person name="Gingle A.R."/>
            <person name="Hash C.T."/>
            <person name="Keller B."/>
            <person name="Klein P."/>
            <person name="Kresovich S."/>
            <person name="McCann M.C."/>
            <person name="Ming R."/>
            <person name="Peterson D.G."/>
            <person name="Mehboob-ur-Rahman"/>
            <person name="Ware D."/>
            <person name="Westhoff P."/>
            <person name="Mayer K.F."/>
            <person name="Messing J."/>
            <person name="Rokhsar D.S."/>
        </authorList>
    </citation>
    <scope>NUCLEOTIDE SEQUENCE [LARGE SCALE GENOMIC DNA]</scope>
    <source>
        <strain evidence="3">cv. BTx623</strain>
    </source>
</reference>
<dbReference type="EMBL" id="CM000766">
    <property type="protein sequence ID" value="KXG24278.2"/>
    <property type="molecule type" value="Genomic_DNA"/>
</dbReference>